<organism evidence="2 3">
    <name type="scientific">Raphidocelis subcapitata</name>
    <dbReference type="NCBI Taxonomy" id="307507"/>
    <lineage>
        <taxon>Eukaryota</taxon>
        <taxon>Viridiplantae</taxon>
        <taxon>Chlorophyta</taxon>
        <taxon>core chlorophytes</taxon>
        <taxon>Chlorophyceae</taxon>
        <taxon>CS clade</taxon>
        <taxon>Sphaeropleales</taxon>
        <taxon>Selenastraceae</taxon>
        <taxon>Raphidocelis</taxon>
    </lineage>
</organism>
<dbReference type="AlphaFoldDB" id="A0A2V0NRI8"/>
<protein>
    <submittedName>
        <fullName evidence="2">Uncharacterized protein</fullName>
    </submittedName>
</protein>
<name>A0A2V0NRI8_9CHLO</name>
<dbReference type="SUPFAM" id="SSF48452">
    <property type="entry name" value="TPR-like"/>
    <property type="match status" value="1"/>
</dbReference>
<dbReference type="InterPro" id="IPR011990">
    <property type="entry name" value="TPR-like_helical_dom_sf"/>
</dbReference>
<comment type="caution">
    <text evidence="2">The sequence shown here is derived from an EMBL/GenBank/DDBJ whole genome shotgun (WGS) entry which is preliminary data.</text>
</comment>
<feature type="region of interest" description="Disordered" evidence="1">
    <location>
        <begin position="1"/>
        <end position="52"/>
    </location>
</feature>
<reference evidence="2 3" key="1">
    <citation type="journal article" date="2018" name="Sci. Rep.">
        <title>Raphidocelis subcapitata (=Pseudokirchneriella subcapitata) provides an insight into genome evolution and environmental adaptations in the Sphaeropleales.</title>
        <authorList>
            <person name="Suzuki S."/>
            <person name="Yamaguchi H."/>
            <person name="Nakajima N."/>
            <person name="Kawachi M."/>
        </authorList>
    </citation>
    <scope>NUCLEOTIDE SEQUENCE [LARGE SCALE GENOMIC DNA]</scope>
    <source>
        <strain evidence="2 3">NIES-35</strain>
    </source>
</reference>
<dbReference type="PANTHER" id="PTHR36761:SF2">
    <property type="entry name" value="ORF03 PROTEIN"/>
    <property type="match status" value="1"/>
</dbReference>
<dbReference type="EMBL" id="BDRX01000015">
    <property type="protein sequence ID" value="GBF90256.1"/>
    <property type="molecule type" value="Genomic_DNA"/>
</dbReference>
<evidence type="ECO:0000313" key="2">
    <source>
        <dbReference type="EMBL" id="GBF90256.1"/>
    </source>
</evidence>
<feature type="compositionally biased region" description="Low complexity" evidence="1">
    <location>
        <begin position="19"/>
        <end position="33"/>
    </location>
</feature>
<dbReference type="PANTHER" id="PTHR36761">
    <property type="entry name" value="ORF03 PROTEIN"/>
    <property type="match status" value="1"/>
</dbReference>
<dbReference type="Proteomes" id="UP000247498">
    <property type="component" value="Unassembled WGS sequence"/>
</dbReference>
<dbReference type="STRING" id="307507.A0A2V0NRI8"/>
<accession>A0A2V0NRI8</accession>
<gene>
    <name evidence="2" type="ORF">Rsub_03389</name>
</gene>
<proteinExistence type="predicted"/>
<dbReference type="OrthoDB" id="2019920at2759"/>
<dbReference type="Gene3D" id="1.25.40.10">
    <property type="entry name" value="Tetratricopeptide repeat domain"/>
    <property type="match status" value="1"/>
</dbReference>
<keyword evidence="3" id="KW-1185">Reference proteome</keyword>
<evidence type="ECO:0000256" key="1">
    <source>
        <dbReference type="SAM" id="MobiDB-lite"/>
    </source>
</evidence>
<sequence>MLLGGSSSSGGLGQRALRCRGTGAARRPAAAAPPAAPRPPRRTPRPPPGRAPLLCRAVEQQLFGKFSSPAYLDQAARRYRVGLENGLGEDELIAIELGADSLEELSEAQRGYVEKLKIRLTQRAEEMRREEAARRAREAVWFEAGKDAYERGEYPDSVAAFERAVEDNGRESAVGGDALMWLALAYQAVGREKDCIDTYKWIEANHPLPKMRKQAESLRYIMEAPKLELSPEERVQIPLLNTQDSWRRDA</sequence>
<dbReference type="InParanoid" id="A0A2V0NRI8"/>
<evidence type="ECO:0000313" key="3">
    <source>
        <dbReference type="Proteomes" id="UP000247498"/>
    </source>
</evidence>